<sequence length="672" mass="73822">MLMKIKMSMLLRRTPVGSAFHIHIHRVIISRQCRNDYHRQSDIISASVRSVSRRALSSLPNNNGNGANSDNESSSTTTSSSAHKKEDHWDENKVTGYFGHNFPDFIEKWNRTRFRYVGYGLVVSTSAFALGSAYLFELSALPIAPTLFLGALTTTYWTVGLNDVAQKSHAVRRNYPVIGNFRYILETIRPEIRQYLVEADTEGKPLDRMARSLVYQRAKNVDDTLAFGTRRDVYAPRYEWACHSMFPKPPIPPDDAMTWNSEQPRRRVWIGTAEFGTTKPYSASLLNVSAMSYGAISDNAILALSAGAKMGHFYHNTGEGGVSLSHRKGEGSLVWNVGTGYFGCGITLPDGKRVFDDALFQATIEENPTIRMIEIKLSQGAKPAHGGILPMAKITPEIAEARKLKYPPTSDCHSPSNHSSFSDHIGLIEFIMRLRELSGGLPVGIKLCVGDPRDIALLVHAMVDMGNGPDFITVDGGEGGTGAAPPEYSNAIGSPLEEGLAVVRNFLTGAGVRQKVKIIASGKVTSGFSLVRTLALGADLTCAARAFMLSLGCIQALKCNSNKCPTGIATQNKELQYGLDPAEKSYRVYNFHRKTMDAAAEIIGTIGHDQFSSISANDIMRRHTEREVMTLEHYLPSVQSESLLRGTGPKPLQEIWDGTAKGGERGAIRWIY</sequence>
<feature type="compositionally biased region" description="Low complexity" evidence="2">
    <location>
        <begin position="57"/>
        <end position="81"/>
    </location>
</feature>
<evidence type="ECO:0000256" key="1">
    <source>
        <dbReference type="ARBA" id="ARBA00009716"/>
    </source>
</evidence>
<accession>A0ABD3N0D9</accession>
<dbReference type="Pfam" id="PF01645">
    <property type="entry name" value="Glu_synthase"/>
    <property type="match status" value="1"/>
</dbReference>
<evidence type="ECO:0000256" key="3">
    <source>
        <dbReference type="SAM" id="Phobius"/>
    </source>
</evidence>
<organism evidence="5 6">
    <name type="scientific">Discostella pseudostelligera</name>
    <dbReference type="NCBI Taxonomy" id="259834"/>
    <lineage>
        <taxon>Eukaryota</taxon>
        <taxon>Sar</taxon>
        <taxon>Stramenopiles</taxon>
        <taxon>Ochrophyta</taxon>
        <taxon>Bacillariophyta</taxon>
        <taxon>Coscinodiscophyceae</taxon>
        <taxon>Thalassiosirophycidae</taxon>
        <taxon>Stephanodiscales</taxon>
        <taxon>Stephanodiscaceae</taxon>
        <taxon>Discostella</taxon>
    </lineage>
</organism>
<dbReference type="Proteomes" id="UP001530293">
    <property type="component" value="Unassembled WGS sequence"/>
</dbReference>
<evidence type="ECO:0000313" key="5">
    <source>
        <dbReference type="EMBL" id="KAL3768728.1"/>
    </source>
</evidence>
<dbReference type="EMBL" id="JALLBG020000062">
    <property type="protein sequence ID" value="KAL3768728.1"/>
    <property type="molecule type" value="Genomic_DNA"/>
</dbReference>
<gene>
    <name evidence="5" type="ORF">ACHAWU_006829</name>
</gene>
<dbReference type="SUPFAM" id="SSF51395">
    <property type="entry name" value="FMN-linked oxidoreductases"/>
    <property type="match status" value="1"/>
</dbReference>
<dbReference type="CDD" id="cd02808">
    <property type="entry name" value="GltS_FMN"/>
    <property type="match status" value="1"/>
</dbReference>
<dbReference type="InterPro" id="IPR002932">
    <property type="entry name" value="Glu_synthdom"/>
</dbReference>
<evidence type="ECO:0000313" key="6">
    <source>
        <dbReference type="Proteomes" id="UP001530293"/>
    </source>
</evidence>
<feature type="region of interest" description="Disordered" evidence="2">
    <location>
        <begin position="57"/>
        <end position="87"/>
    </location>
</feature>
<dbReference type="InterPro" id="IPR013785">
    <property type="entry name" value="Aldolase_TIM"/>
</dbReference>
<keyword evidence="3" id="KW-1133">Transmembrane helix</keyword>
<keyword evidence="6" id="KW-1185">Reference proteome</keyword>
<comment type="similarity">
    <text evidence="1">Belongs to the glutamate synthase family.</text>
</comment>
<dbReference type="PANTHER" id="PTHR43819:SF1">
    <property type="entry name" value="ARCHAEAL-TYPE GLUTAMATE SYNTHASE [NADPH]"/>
    <property type="match status" value="1"/>
</dbReference>
<feature type="domain" description="Glutamate synthase" evidence="4">
    <location>
        <begin position="285"/>
        <end position="608"/>
    </location>
</feature>
<keyword evidence="3" id="KW-0812">Transmembrane</keyword>
<evidence type="ECO:0000256" key="2">
    <source>
        <dbReference type="SAM" id="MobiDB-lite"/>
    </source>
</evidence>
<dbReference type="Gene3D" id="3.20.20.70">
    <property type="entry name" value="Aldolase class I"/>
    <property type="match status" value="1"/>
</dbReference>
<dbReference type="AlphaFoldDB" id="A0ABD3N0D9"/>
<feature type="transmembrane region" description="Helical" evidence="3">
    <location>
        <begin position="116"/>
        <end position="136"/>
    </location>
</feature>
<reference evidence="5 6" key="1">
    <citation type="submission" date="2024-10" db="EMBL/GenBank/DDBJ databases">
        <title>Updated reference genomes for cyclostephanoid diatoms.</title>
        <authorList>
            <person name="Roberts W.R."/>
            <person name="Alverson A.J."/>
        </authorList>
    </citation>
    <scope>NUCLEOTIDE SEQUENCE [LARGE SCALE GENOMIC DNA]</scope>
    <source>
        <strain evidence="5 6">AJA232-27</strain>
    </source>
</reference>
<proteinExistence type="inferred from homology"/>
<dbReference type="PANTHER" id="PTHR43819">
    <property type="entry name" value="ARCHAEAL-TYPE GLUTAMATE SYNTHASE [NADPH]"/>
    <property type="match status" value="1"/>
</dbReference>
<evidence type="ECO:0000259" key="4">
    <source>
        <dbReference type="Pfam" id="PF01645"/>
    </source>
</evidence>
<keyword evidence="3" id="KW-0472">Membrane</keyword>
<name>A0ABD3N0D9_9STRA</name>
<comment type="caution">
    <text evidence="5">The sequence shown here is derived from an EMBL/GenBank/DDBJ whole genome shotgun (WGS) entry which is preliminary data.</text>
</comment>
<protein>
    <recommendedName>
        <fullName evidence="4">Glutamate synthase domain-containing protein</fullName>
    </recommendedName>
</protein>